<feature type="transmembrane region" description="Helical" evidence="6">
    <location>
        <begin position="12"/>
        <end position="33"/>
    </location>
</feature>
<accession>T2M449</accession>
<comment type="subcellular location">
    <subcellularLocation>
        <location evidence="1">Membrane</location>
        <topology evidence="1">Multi-pass membrane protein</topology>
    </subcellularLocation>
</comment>
<sequence>PNNIITMSNEVLALIFVMADTAFLMFLSVYFIINLSDLECNYTNSGDGCRRLSKVVIPELIMVLLLCIVLVFFSCFGALIYILPMFVWLLYRILSKPRNHISFYDPAEIHNNNLLNYYLKESIVKLLYYLVGFFIFLYSLISTLVPDEAEKQDFVTQDIFR</sequence>
<comment type="similarity">
    <text evidence="2">Belongs to the cornichon family.</text>
</comment>
<dbReference type="GO" id="GO:0016020">
    <property type="term" value="C:membrane"/>
    <property type="evidence" value="ECO:0007669"/>
    <property type="project" value="UniProtKB-SubCell"/>
</dbReference>
<name>T2M449_HYDVU</name>
<gene>
    <name evidence="7" type="primary">CNIH4</name>
</gene>
<dbReference type="PANTHER" id="PTHR12290">
    <property type="entry name" value="CORNICHON-RELATED"/>
    <property type="match status" value="1"/>
</dbReference>
<dbReference type="EMBL" id="HAAD01000657">
    <property type="protein sequence ID" value="CDG66889.1"/>
    <property type="molecule type" value="mRNA"/>
</dbReference>
<keyword evidence="3 6" id="KW-0812">Transmembrane</keyword>
<feature type="non-terminal residue" evidence="7">
    <location>
        <position position="1"/>
    </location>
</feature>
<dbReference type="SMART" id="SM01398">
    <property type="entry name" value="Cornichon"/>
    <property type="match status" value="1"/>
</dbReference>
<feature type="transmembrane region" description="Helical" evidence="6">
    <location>
        <begin position="60"/>
        <end position="91"/>
    </location>
</feature>
<dbReference type="GO" id="GO:0016192">
    <property type="term" value="P:vesicle-mediated transport"/>
    <property type="evidence" value="ECO:0007669"/>
    <property type="project" value="InterPro"/>
</dbReference>
<evidence type="ECO:0000256" key="3">
    <source>
        <dbReference type="ARBA" id="ARBA00022692"/>
    </source>
</evidence>
<dbReference type="AlphaFoldDB" id="T2M449"/>
<dbReference type="Pfam" id="PF03311">
    <property type="entry name" value="Cornichon"/>
    <property type="match status" value="1"/>
</dbReference>
<feature type="transmembrane region" description="Helical" evidence="6">
    <location>
        <begin position="126"/>
        <end position="145"/>
    </location>
</feature>
<evidence type="ECO:0000256" key="5">
    <source>
        <dbReference type="ARBA" id="ARBA00023136"/>
    </source>
</evidence>
<proteinExistence type="evidence at transcript level"/>
<evidence type="ECO:0000256" key="4">
    <source>
        <dbReference type="ARBA" id="ARBA00022989"/>
    </source>
</evidence>
<evidence type="ECO:0000256" key="2">
    <source>
        <dbReference type="ARBA" id="ARBA00010095"/>
    </source>
</evidence>
<evidence type="ECO:0000313" key="7">
    <source>
        <dbReference type="EMBL" id="CDG66889.1"/>
    </source>
</evidence>
<dbReference type="OrthoDB" id="8775810at2759"/>
<keyword evidence="4 6" id="KW-1133">Transmembrane helix</keyword>
<evidence type="ECO:0000256" key="1">
    <source>
        <dbReference type="ARBA" id="ARBA00004141"/>
    </source>
</evidence>
<protein>
    <submittedName>
        <fullName evidence="7">Protein cornichon homolog 4</fullName>
    </submittedName>
</protein>
<reference evidence="7" key="1">
    <citation type="journal article" date="2013" name="Genome Biol. Evol.">
        <title>Punctuated emergences of genetic and phenotypic innovations in eumetazoan, bilaterian, euteleostome, and hominidae ancestors.</title>
        <authorList>
            <person name="Wenger Y."/>
            <person name="Galliot B."/>
        </authorList>
    </citation>
    <scope>NUCLEOTIDE SEQUENCE</scope>
    <source>
        <tissue evidence="7">Whole animals</tissue>
    </source>
</reference>
<evidence type="ECO:0000256" key="6">
    <source>
        <dbReference type="SAM" id="Phobius"/>
    </source>
</evidence>
<dbReference type="InterPro" id="IPR003377">
    <property type="entry name" value="Cornichon"/>
</dbReference>
<organism evidence="7">
    <name type="scientific">Hydra vulgaris</name>
    <name type="common">Hydra</name>
    <name type="synonym">Hydra attenuata</name>
    <dbReference type="NCBI Taxonomy" id="6087"/>
    <lineage>
        <taxon>Eukaryota</taxon>
        <taxon>Metazoa</taxon>
        <taxon>Cnidaria</taxon>
        <taxon>Hydrozoa</taxon>
        <taxon>Hydroidolina</taxon>
        <taxon>Anthoathecata</taxon>
        <taxon>Aplanulata</taxon>
        <taxon>Hydridae</taxon>
        <taxon>Hydra</taxon>
    </lineage>
</organism>
<keyword evidence="5 6" id="KW-0472">Membrane</keyword>